<evidence type="ECO:0000256" key="2">
    <source>
        <dbReference type="SAM" id="Phobius"/>
    </source>
</evidence>
<proteinExistence type="predicted"/>
<feature type="transmembrane region" description="Helical" evidence="2">
    <location>
        <begin position="900"/>
        <end position="918"/>
    </location>
</feature>
<dbReference type="KEGG" id="thel:IG193_03595"/>
<feature type="transmembrane region" description="Helical" evidence="2">
    <location>
        <begin position="677"/>
        <end position="710"/>
    </location>
</feature>
<sequence>MTAPKTRGLLVLLFALLSLHLLVAGSSPWTASTLSFDGFRVIATAVNQNGTLIAVAYGDSVYYRRFVDVYTLNLTVLYRLQPSNFSDVALAFLDNSTLIVTEYVMGSVIPYSYVHLIDLRGGVHLRSPKIPGTDLTGLKKAIATGSYIYLLTEKYLVGFTRDLNQRTYLKTFRNTGLQVVPLDGKVLALSIETLCHICLEQNEKVITLITPGGEKNYTLYHVLSLVNLPSGNIGIVYDNLIVEEVTLSEAGITAITKLQLPILLGATSEPDYKLLYGLSVNDLEMKLAVYNLANRILRSFTLPLPYAKGDKVGVRVYDSGTFAVWNGKTVVLGNLSGVMYTLDAGFAVRDVYYSNNRAFIVGSDRVLVFQRAPLDENYTLVLDVVSEDGEKVDNFTLKINGETIGVFSGSLNLTLKGGVYNITVTTPNYVAVTFPLNLTSNTRKIVTLHRVRYPLIVHASTTGGDPAEIVVYRGNVSLARGVGYLEVRLLPGNYTVVASYGNVTLSRTLSLSGREEITVVLNATASQQKPSSPRPPAPTGENSTLTVVVYGEETCPECRRTRELLGRIVGQVYFRDIANQTFLQEYDYLYQMAFSGYPRIVPLTLVFKGKLLHAVVAGSLAEPDWRRILGLKTNGSTLVVTSQGEWMYRSLNSTEAYLVAVRGFAPASPVYAQKPSAILPLVVALAAADSINPCTFMVFAALVIAIMGFAGRRKATVASAAFISAVYICYFLLGLGLIKFISFFNWLRYIIAAAVIAAGAYSLAQSSILWREGCRDTSNSLGGAPSLMARLYSLSASIFQRINEVSRSLLSKAQKGSVVTAFLAGVVVSFTLLPCSSGPYLVAAYMLAGEDTIVSLLLLMLYNAVFVLPLVLIAAGVIVGGRILLMVDVATIRINALRRWTELALGLLLILLGVYIILHH</sequence>
<dbReference type="InParanoid" id="A0A7L9FKK3"/>
<evidence type="ECO:0000256" key="1">
    <source>
        <dbReference type="SAM" id="MobiDB-lite"/>
    </source>
</evidence>
<dbReference type="EMBL" id="CP062310">
    <property type="protein sequence ID" value="QOJ79553.1"/>
    <property type="molecule type" value="Genomic_DNA"/>
</dbReference>
<evidence type="ECO:0000313" key="3">
    <source>
        <dbReference type="EMBL" id="QOJ79553.1"/>
    </source>
</evidence>
<keyword evidence="2" id="KW-0812">Transmembrane</keyword>
<reference evidence="3 4" key="1">
    <citation type="submission" date="2020-10" db="EMBL/GenBank/DDBJ databases">
        <title>Thermofilum lucidum 3507LT sp. nov. a novel member of Thermofilaceae family isolated from Chile hot spring, and proposal of description order Thermofilales.</title>
        <authorList>
            <person name="Zayulina K.S."/>
            <person name="Elcheninov A.G."/>
            <person name="Toshchakov S.V."/>
            <person name="Kublanov I.V."/>
        </authorList>
    </citation>
    <scope>NUCLEOTIDE SEQUENCE [LARGE SCALE GENOMIC DNA]</scope>
    <source>
        <strain evidence="3 4">3507LT</strain>
    </source>
</reference>
<dbReference type="RefSeq" id="WP_192819525.1">
    <property type="nucleotide sequence ID" value="NZ_CP062310.1"/>
</dbReference>
<evidence type="ECO:0000313" key="4">
    <source>
        <dbReference type="Proteomes" id="UP000594121"/>
    </source>
</evidence>
<dbReference type="AlphaFoldDB" id="A0A7L9FKK3"/>
<accession>A0A7L9FKK3</accession>
<dbReference type="GeneID" id="59148949"/>
<feature type="transmembrane region" description="Helical" evidence="2">
    <location>
        <begin position="717"/>
        <end position="740"/>
    </location>
</feature>
<dbReference type="Proteomes" id="UP000594121">
    <property type="component" value="Chromosome"/>
</dbReference>
<gene>
    <name evidence="3" type="ORF">IG193_03595</name>
</gene>
<keyword evidence="2" id="KW-1133">Transmembrane helix</keyword>
<protein>
    <submittedName>
        <fullName evidence="3">Uncharacterized protein</fullName>
    </submittedName>
</protein>
<organism evidence="3 4">
    <name type="scientific">Infirmifilum lucidum</name>
    <dbReference type="NCBI Taxonomy" id="2776706"/>
    <lineage>
        <taxon>Archaea</taxon>
        <taxon>Thermoproteota</taxon>
        <taxon>Thermoprotei</taxon>
        <taxon>Thermofilales</taxon>
        <taxon>Thermofilaceae</taxon>
        <taxon>Infirmifilum</taxon>
    </lineage>
</organism>
<feature type="transmembrane region" description="Helical" evidence="2">
    <location>
        <begin position="853"/>
        <end position="879"/>
    </location>
</feature>
<feature type="transmembrane region" description="Helical" evidence="2">
    <location>
        <begin position="816"/>
        <end position="833"/>
    </location>
</feature>
<feature type="region of interest" description="Disordered" evidence="1">
    <location>
        <begin position="523"/>
        <end position="542"/>
    </location>
</feature>
<keyword evidence="4" id="KW-1185">Reference proteome</keyword>
<keyword evidence="2" id="KW-0472">Membrane</keyword>
<name>A0A7L9FKK3_9CREN</name>
<feature type="transmembrane region" description="Helical" evidence="2">
    <location>
        <begin position="746"/>
        <end position="764"/>
    </location>
</feature>